<dbReference type="PANTHER" id="PTHR34210:SF3">
    <property type="entry name" value="CCHC-TYPE DOMAIN-CONTAINING PROTEIN"/>
    <property type="match status" value="1"/>
</dbReference>
<feature type="compositionally biased region" description="Polar residues" evidence="1">
    <location>
        <begin position="242"/>
        <end position="256"/>
    </location>
</feature>
<organism evidence="2">
    <name type="scientific">Salvia splendens</name>
    <name type="common">Scarlet sage</name>
    <dbReference type="NCBI Taxonomy" id="180675"/>
    <lineage>
        <taxon>Eukaryota</taxon>
        <taxon>Viridiplantae</taxon>
        <taxon>Streptophyta</taxon>
        <taxon>Embryophyta</taxon>
        <taxon>Tracheophyta</taxon>
        <taxon>Spermatophyta</taxon>
        <taxon>Magnoliopsida</taxon>
        <taxon>eudicotyledons</taxon>
        <taxon>Gunneridae</taxon>
        <taxon>Pentapetalae</taxon>
        <taxon>asterids</taxon>
        <taxon>lamiids</taxon>
        <taxon>Lamiales</taxon>
        <taxon>Lamiaceae</taxon>
        <taxon>Nepetoideae</taxon>
        <taxon>Mentheae</taxon>
        <taxon>Salviinae</taxon>
        <taxon>Salvia</taxon>
        <taxon>Salvia subgen. Calosphace</taxon>
        <taxon>core Calosphace</taxon>
    </lineage>
</organism>
<protein>
    <recommendedName>
        <fullName evidence="4">CCHC-type domain-containing protein</fullName>
    </recommendedName>
</protein>
<evidence type="ECO:0008006" key="4">
    <source>
        <dbReference type="Google" id="ProtNLM"/>
    </source>
</evidence>
<comment type="caution">
    <text evidence="2">The sequence shown here is derived from an EMBL/GenBank/DDBJ whole genome shotgun (WGS) entry which is preliminary data.</text>
</comment>
<feature type="compositionally biased region" description="Basic and acidic residues" evidence="1">
    <location>
        <begin position="162"/>
        <end position="174"/>
    </location>
</feature>
<feature type="compositionally biased region" description="Low complexity" evidence="1">
    <location>
        <begin position="175"/>
        <end position="184"/>
    </location>
</feature>
<feature type="compositionally biased region" description="Basic and acidic residues" evidence="1">
    <location>
        <begin position="31"/>
        <end position="50"/>
    </location>
</feature>
<dbReference type="EMBL" id="PNBA02000848">
    <property type="protein sequence ID" value="KAG6382881.1"/>
    <property type="molecule type" value="Genomic_DNA"/>
</dbReference>
<evidence type="ECO:0000313" key="2">
    <source>
        <dbReference type="EMBL" id="KAG6382881.1"/>
    </source>
</evidence>
<evidence type="ECO:0000256" key="1">
    <source>
        <dbReference type="SAM" id="MobiDB-lite"/>
    </source>
</evidence>
<feature type="region of interest" description="Disordered" evidence="1">
    <location>
        <begin position="225"/>
        <end position="274"/>
    </location>
</feature>
<sequence>MGSREESEVDDEFNEIYKAYTGPVVSNIPNEPEKTSKRSHAGSDKEEQTRDPNAVPTDFTSREAKVWEAKSKATERNWKKRKEEEMICKLCGESGHFTQGTCKRSSREGLFSEDVVNKIEKDIGCTIKINEKFIIVSGKDRLILKKGVDAVHKIREEGDNKGVHKYVEEGERKGSSSSPISQSRSYERRSPVISRLGRSGSQSPIPAPTVLHIFLIARAYGIDGGRGQSSHSKSPVRPYAENSFNSYEGHSQNRSSFRADGWSADRGGSAMQPESKFECPSFLQTLEDLELQYKREAMELAKLRDKEEDVENFKHREAVTEMRENFMRKVATLKSEHVNMWEEFLQLHEQRRQQACQHIPESGFAGYKQPTYPDFDGSENLYHSGPGSMHSRGRFPNAMECYPSNRSHDNYDDFQRRRRGDFGKAYNRY</sequence>
<dbReference type="AlphaFoldDB" id="A0A8X8VV00"/>
<accession>A0A8X8VV00</accession>
<evidence type="ECO:0000313" key="3">
    <source>
        <dbReference type="Proteomes" id="UP000298416"/>
    </source>
</evidence>
<feature type="region of interest" description="Disordered" evidence="1">
    <location>
        <begin position="1"/>
        <end position="62"/>
    </location>
</feature>
<gene>
    <name evidence="2" type="ORF">SASPL_157400</name>
</gene>
<proteinExistence type="predicted"/>
<dbReference type="PANTHER" id="PTHR34210">
    <property type="entry name" value="OS01G0252900 PROTEIN"/>
    <property type="match status" value="1"/>
</dbReference>
<name>A0A8X8VV00_SALSN</name>
<feature type="region of interest" description="Disordered" evidence="1">
    <location>
        <begin position="162"/>
        <end position="204"/>
    </location>
</feature>
<keyword evidence="3" id="KW-1185">Reference proteome</keyword>
<reference evidence="2" key="2">
    <citation type="submission" date="2020-08" db="EMBL/GenBank/DDBJ databases">
        <title>Plant Genome Project.</title>
        <authorList>
            <person name="Zhang R.-G."/>
        </authorList>
    </citation>
    <scope>NUCLEOTIDE SEQUENCE</scope>
    <source>
        <strain evidence="2">Huo1</strain>
        <tissue evidence="2">Leaf</tissue>
    </source>
</reference>
<dbReference type="Proteomes" id="UP000298416">
    <property type="component" value="Unassembled WGS sequence"/>
</dbReference>
<reference evidence="2" key="1">
    <citation type="submission" date="2018-01" db="EMBL/GenBank/DDBJ databases">
        <authorList>
            <person name="Mao J.F."/>
        </authorList>
    </citation>
    <scope>NUCLEOTIDE SEQUENCE</scope>
    <source>
        <strain evidence="2">Huo1</strain>
        <tissue evidence="2">Leaf</tissue>
    </source>
</reference>